<keyword evidence="2" id="KW-1185">Reference proteome</keyword>
<name>A0A428RFR3_9HYPO</name>
<dbReference type="EMBL" id="NKCL01000298">
    <property type="protein sequence ID" value="RSL76386.1"/>
    <property type="molecule type" value="Genomic_DNA"/>
</dbReference>
<dbReference type="Proteomes" id="UP000287972">
    <property type="component" value="Unassembled WGS sequence"/>
</dbReference>
<protein>
    <submittedName>
        <fullName evidence="1">Uncharacterized protein</fullName>
    </submittedName>
</protein>
<evidence type="ECO:0000313" key="2">
    <source>
        <dbReference type="Proteomes" id="UP000287972"/>
    </source>
</evidence>
<reference evidence="1 2" key="1">
    <citation type="submission" date="2017-06" db="EMBL/GenBank/DDBJ databases">
        <title>Comparative genomic analysis of Ambrosia Fusariam Clade fungi.</title>
        <authorList>
            <person name="Stajich J.E."/>
            <person name="Carrillo J."/>
            <person name="Kijimoto T."/>
            <person name="Eskalen A."/>
            <person name="O'Donnell K."/>
            <person name="Kasson M."/>
        </authorList>
    </citation>
    <scope>NUCLEOTIDE SEQUENCE [LARGE SCALE GENOMIC DNA]</scope>
    <source>
        <strain evidence="1 2">NRRL62606</strain>
    </source>
</reference>
<gene>
    <name evidence="1" type="ORF">CEP51_010003</name>
</gene>
<dbReference type="AlphaFoldDB" id="A0A428RFR3"/>
<proteinExistence type="predicted"/>
<evidence type="ECO:0000313" key="1">
    <source>
        <dbReference type="EMBL" id="RSL76386.1"/>
    </source>
</evidence>
<comment type="caution">
    <text evidence="1">The sequence shown here is derived from an EMBL/GenBank/DDBJ whole genome shotgun (WGS) entry which is preliminary data.</text>
</comment>
<organism evidence="1 2">
    <name type="scientific">Fusarium floridanum</name>
    <dbReference type="NCBI Taxonomy" id="1325733"/>
    <lineage>
        <taxon>Eukaryota</taxon>
        <taxon>Fungi</taxon>
        <taxon>Dikarya</taxon>
        <taxon>Ascomycota</taxon>
        <taxon>Pezizomycotina</taxon>
        <taxon>Sordariomycetes</taxon>
        <taxon>Hypocreomycetidae</taxon>
        <taxon>Hypocreales</taxon>
        <taxon>Nectriaceae</taxon>
        <taxon>Fusarium</taxon>
        <taxon>Fusarium solani species complex</taxon>
    </lineage>
</organism>
<sequence length="68" mass="7583">MVCLLRRTNAYPASIWCVETTKQEIGRDLRAIAGAGLHHSAVMGAVFPDQLDLKDNGRIFAARNWMPQ</sequence>
<accession>A0A428RFR3</accession>